<feature type="transmembrane region" description="Helical" evidence="1">
    <location>
        <begin position="232"/>
        <end position="249"/>
    </location>
</feature>
<dbReference type="EMBL" id="DABGYN010000032">
    <property type="protein sequence ID" value="HAJ0835853.1"/>
    <property type="molecule type" value="Genomic_DNA"/>
</dbReference>
<feature type="transmembrane region" description="Helical" evidence="1">
    <location>
        <begin position="351"/>
        <end position="369"/>
    </location>
</feature>
<protein>
    <submittedName>
        <fullName evidence="2">Polysaccharide biosynthesis protein</fullName>
    </submittedName>
</protein>
<evidence type="ECO:0000313" key="3">
    <source>
        <dbReference type="EMBL" id="STH82071.1"/>
    </source>
</evidence>
<organism evidence="2">
    <name type="scientific">Escherichia coli</name>
    <dbReference type="NCBI Taxonomy" id="562"/>
    <lineage>
        <taxon>Bacteria</taxon>
        <taxon>Pseudomonadati</taxon>
        <taxon>Pseudomonadota</taxon>
        <taxon>Gammaproteobacteria</taxon>
        <taxon>Enterobacterales</taxon>
        <taxon>Enterobacteriaceae</taxon>
        <taxon>Escherichia</taxon>
    </lineage>
</organism>
<reference evidence="3 4" key="2">
    <citation type="submission" date="2018-06" db="EMBL/GenBank/DDBJ databases">
        <authorList>
            <consortium name="Pathogen Informatics"/>
            <person name="Doyle S."/>
        </authorList>
    </citation>
    <scope>NUCLEOTIDE SEQUENCE [LARGE SCALE GENOMIC DNA]</scope>
    <source>
        <strain evidence="3 4">NCTC8621</strain>
    </source>
</reference>
<gene>
    <name evidence="2" type="ORF">HL563_19310</name>
    <name evidence="3" type="ORF">NCTC8621_02027</name>
</gene>
<dbReference type="RefSeq" id="WP_000593657.1">
    <property type="nucleotide sequence ID" value="NZ_AP021935.1"/>
</dbReference>
<feature type="transmembrane region" description="Helical" evidence="1">
    <location>
        <begin position="12"/>
        <end position="31"/>
    </location>
</feature>
<feature type="transmembrane region" description="Helical" evidence="1">
    <location>
        <begin position="375"/>
        <end position="396"/>
    </location>
</feature>
<feature type="transmembrane region" description="Helical" evidence="1">
    <location>
        <begin position="106"/>
        <end position="125"/>
    </location>
</feature>
<proteinExistence type="predicted"/>
<dbReference type="Proteomes" id="UP000255093">
    <property type="component" value="Unassembled WGS sequence"/>
</dbReference>
<evidence type="ECO:0000313" key="4">
    <source>
        <dbReference type="Proteomes" id="UP000255093"/>
    </source>
</evidence>
<feature type="transmembrane region" description="Helical" evidence="1">
    <location>
        <begin position="164"/>
        <end position="183"/>
    </location>
</feature>
<dbReference type="EMBL" id="UGBW01000003">
    <property type="protein sequence ID" value="STH82071.1"/>
    <property type="molecule type" value="Genomic_DNA"/>
</dbReference>
<keyword evidence="1" id="KW-0812">Transmembrane</keyword>
<keyword evidence="1" id="KW-1133">Transmembrane helix</keyword>
<feature type="transmembrane region" description="Helical" evidence="1">
    <location>
        <begin position="284"/>
        <end position="303"/>
    </location>
</feature>
<feature type="transmembrane region" description="Helical" evidence="1">
    <location>
        <begin position="37"/>
        <end position="62"/>
    </location>
</feature>
<accession>A0A0L6XXS8</accession>
<name>A0A0L6XXS8_ECOLX</name>
<feature type="transmembrane region" description="Helical" evidence="1">
    <location>
        <begin position="137"/>
        <end position="158"/>
    </location>
</feature>
<evidence type="ECO:0000256" key="1">
    <source>
        <dbReference type="SAM" id="Phobius"/>
    </source>
</evidence>
<feature type="transmembrane region" description="Helical" evidence="1">
    <location>
        <begin position="82"/>
        <end position="100"/>
    </location>
</feature>
<feature type="transmembrane region" description="Helical" evidence="1">
    <location>
        <begin position="323"/>
        <end position="344"/>
    </location>
</feature>
<dbReference type="AlphaFoldDB" id="A0A0L6XXS8"/>
<reference evidence="2" key="3">
    <citation type="submission" date="2019-09" db="EMBL/GenBank/DDBJ databases">
        <authorList>
            <consortium name="NCBI Pathogen Detection Project"/>
        </authorList>
    </citation>
    <scope>NUCLEOTIDE SEQUENCE</scope>
    <source>
        <strain evidence="2">EC00618</strain>
    </source>
</reference>
<reference evidence="2" key="1">
    <citation type="journal article" date="2018" name="Genome Biol.">
        <title>SKESA: strategic k-mer extension for scrupulous assemblies.</title>
        <authorList>
            <person name="Souvorov A."/>
            <person name="Agarwala R."/>
            <person name="Lipman D.J."/>
        </authorList>
    </citation>
    <scope>NUCLEOTIDE SEQUENCE [LARGE SCALE GENOMIC DNA]</scope>
    <source>
        <strain evidence="2">EC00618</strain>
    </source>
</reference>
<sequence length="400" mass="46346">MIKLLFSSSLLKMGVVLLNLLIPAIIIRFYSEYDFGIYSYLLTYAIVISVLQNGITASFRNLISNLEKNDLLDYLLYSVRKITYPFLLIIFCLLLATLYVVGFDTLYGKICFFIAVSLINIYYPVVASYYDATGKTLNFVLLEIIFLLVFIAGVGILIYYKVSIYIVCILTANYRGVYAILLIMKKCVIFKQIRLKKKGGYKIFCSDDMIFIIIQLINVSNTLLFMNMFAKFYGVVAFGVFSVYYRFVAFPQQVISFSSSLIWINFRQVHVNNRVAAMQLLKRLFFIFTLLLIIWGGCVHFFIDKVVYLYSSKPLEYPGVLCFLNIMVCLMLLKDFSSIILNALTLYKEQMIMNALLCLLNVIFFFFYNETNFDTIYLIFVSLLTLMFVFVNLSLIRSRL</sequence>
<evidence type="ECO:0000313" key="2">
    <source>
        <dbReference type="EMBL" id="HAJ0835853.1"/>
    </source>
</evidence>
<keyword evidence="1" id="KW-0472">Membrane</keyword>